<evidence type="ECO:0000313" key="2">
    <source>
        <dbReference type="Proteomes" id="UP001055811"/>
    </source>
</evidence>
<name>A0ACB9AMG0_CICIN</name>
<proteinExistence type="predicted"/>
<dbReference type="EMBL" id="CM042015">
    <property type="protein sequence ID" value="KAI3710681.1"/>
    <property type="molecule type" value="Genomic_DNA"/>
</dbReference>
<sequence length="93" mass="11087">MGSVTAFSHFLDSRVRKRKREIKTAVFLEREPNSSGAQHHLFRFPICVFVTEDRRFRVSSTWLNYFIKARFIERLPLSPLYAYNAENFMILEV</sequence>
<evidence type="ECO:0000313" key="1">
    <source>
        <dbReference type="EMBL" id="KAI3710681.1"/>
    </source>
</evidence>
<reference evidence="1 2" key="2">
    <citation type="journal article" date="2022" name="Mol. Ecol. Resour.">
        <title>The genomes of chicory, endive, great burdock and yacon provide insights into Asteraceae paleo-polyploidization history and plant inulin production.</title>
        <authorList>
            <person name="Fan W."/>
            <person name="Wang S."/>
            <person name="Wang H."/>
            <person name="Wang A."/>
            <person name="Jiang F."/>
            <person name="Liu H."/>
            <person name="Zhao H."/>
            <person name="Xu D."/>
            <person name="Zhang Y."/>
        </authorList>
    </citation>
    <scope>NUCLEOTIDE SEQUENCE [LARGE SCALE GENOMIC DNA]</scope>
    <source>
        <strain evidence="2">cv. Punajuju</strain>
        <tissue evidence="1">Leaves</tissue>
    </source>
</reference>
<protein>
    <submittedName>
        <fullName evidence="1">Uncharacterized protein</fullName>
    </submittedName>
</protein>
<organism evidence="1 2">
    <name type="scientific">Cichorium intybus</name>
    <name type="common">Chicory</name>
    <dbReference type="NCBI Taxonomy" id="13427"/>
    <lineage>
        <taxon>Eukaryota</taxon>
        <taxon>Viridiplantae</taxon>
        <taxon>Streptophyta</taxon>
        <taxon>Embryophyta</taxon>
        <taxon>Tracheophyta</taxon>
        <taxon>Spermatophyta</taxon>
        <taxon>Magnoliopsida</taxon>
        <taxon>eudicotyledons</taxon>
        <taxon>Gunneridae</taxon>
        <taxon>Pentapetalae</taxon>
        <taxon>asterids</taxon>
        <taxon>campanulids</taxon>
        <taxon>Asterales</taxon>
        <taxon>Asteraceae</taxon>
        <taxon>Cichorioideae</taxon>
        <taxon>Cichorieae</taxon>
        <taxon>Cichoriinae</taxon>
        <taxon>Cichorium</taxon>
    </lineage>
</organism>
<accession>A0ACB9AMG0</accession>
<gene>
    <name evidence="1" type="ORF">L2E82_40470</name>
</gene>
<reference evidence="2" key="1">
    <citation type="journal article" date="2022" name="Mol. Ecol. Resour.">
        <title>The genomes of chicory, endive, great burdock and yacon provide insights into Asteraceae palaeo-polyploidization history and plant inulin production.</title>
        <authorList>
            <person name="Fan W."/>
            <person name="Wang S."/>
            <person name="Wang H."/>
            <person name="Wang A."/>
            <person name="Jiang F."/>
            <person name="Liu H."/>
            <person name="Zhao H."/>
            <person name="Xu D."/>
            <person name="Zhang Y."/>
        </authorList>
    </citation>
    <scope>NUCLEOTIDE SEQUENCE [LARGE SCALE GENOMIC DNA]</scope>
    <source>
        <strain evidence="2">cv. Punajuju</strain>
    </source>
</reference>
<dbReference type="Proteomes" id="UP001055811">
    <property type="component" value="Linkage Group LG07"/>
</dbReference>
<comment type="caution">
    <text evidence="1">The sequence shown here is derived from an EMBL/GenBank/DDBJ whole genome shotgun (WGS) entry which is preliminary data.</text>
</comment>
<keyword evidence="2" id="KW-1185">Reference proteome</keyword>